<dbReference type="Proteomes" id="UP000647017">
    <property type="component" value="Unassembled WGS sequence"/>
</dbReference>
<evidence type="ECO:0000313" key="2">
    <source>
        <dbReference type="EMBL" id="GIJ08126.1"/>
    </source>
</evidence>
<gene>
    <name evidence="2" type="ORF">Van01_13400</name>
</gene>
<evidence type="ECO:0000313" key="3">
    <source>
        <dbReference type="Proteomes" id="UP000647017"/>
    </source>
</evidence>
<protein>
    <submittedName>
        <fullName evidence="2">Uncharacterized protein</fullName>
    </submittedName>
</protein>
<reference evidence="2 3" key="1">
    <citation type="submission" date="2021-01" db="EMBL/GenBank/DDBJ databases">
        <title>Whole genome shotgun sequence of Verrucosispora andamanensis NBRC 109075.</title>
        <authorList>
            <person name="Komaki H."/>
            <person name="Tamura T."/>
        </authorList>
    </citation>
    <scope>NUCLEOTIDE SEQUENCE [LARGE SCALE GENOMIC DNA]</scope>
    <source>
        <strain evidence="2 3">NBRC 109075</strain>
    </source>
</reference>
<organism evidence="2 3">
    <name type="scientific">Micromonospora andamanensis</name>
    <dbReference type="NCBI Taxonomy" id="1287068"/>
    <lineage>
        <taxon>Bacteria</taxon>
        <taxon>Bacillati</taxon>
        <taxon>Actinomycetota</taxon>
        <taxon>Actinomycetes</taxon>
        <taxon>Micromonosporales</taxon>
        <taxon>Micromonosporaceae</taxon>
        <taxon>Micromonospora</taxon>
    </lineage>
</organism>
<dbReference type="EMBL" id="BOOZ01000005">
    <property type="protein sequence ID" value="GIJ08126.1"/>
    <property type="molecule type" value="Genomic_DNA"/>
</dbReference>
<evidence type="ECO:0000256" key="1">
    <source>
        <dbReference type="SAM" id="MobiDB-lite"/>
    </source>
</evidence>
<proteinExistence type="predicted"/>
<keyword evidence="3" id="KW-1185">Reference proteome</keyword>
<comment type="caution">
    <text evidence="2">The sequence shown here is derived from an EMBL/GenBank/DDBJ whole genome shotgun (WGS) entry which is preliminary data.</text>
</comment>
<name>A0ABQ4HR52_9ACTN</name>
<sequence length="93" mass="9857">MRLGFVDDSRLPDPVERLDRLADSHRHRRPLRLAYRWLGAGDGDRCGTRERATGGQRAAGEQATPAHRPAGGSHGAGLGLADMEGMGSPCPGA</sequence>
<feature type="region of interest" description="Disordered" evidence="1">
    <location>
        <begin position="46"/>
        <end position="93"/>
    </location>
</feature>
<accession>A0ABQ4HR52</accession>